<feature type="transmembrane region" description="Helical" evidence="1">
    <location>
        <begin position="14"/>
        <end position="33"/>
    </location>
</feature>
<dbReference type="AlphaFoldDB" id="A0A2M9ZLE9"/>
<name>A0A2M9ZLE9_9LEPT</name>
<dbReference type="CDD" id="cd18127">
    <property type="entry name" value="GAPDH_II_C"/>
    <property type="match status" value="1"/>
</dbReference>
<comment type="caution">
    <text evidence="3">The sequence shown here is derived from an EMBL/GenBank/DDBJ whole genome shotgun (WGS) entry which is preliminary data.</text>
</comment>
<dbReference type="Gene3D" id="3.30.360.10">
    <property type="entry name" value="Dihydrodipicolinate Reductase, domain 2"/>
    <property type="match status" value="1"/>
</dbReference>
<organism evidence="3 5">
    <name type="scientific">Leptospira perolatii</name>
    <dbReference type="NCBI Taxonomy" id="2023191"/>
    <lineage>
        <taxon>Bacteria</taxon>
        <taxon>Pseudomonadati</taxon>
        <taxon>Spirochaetota</taxon>
        <taxon>Spirochaetia</taxon>
        <taxon>Leptospirales</taxon>
        <taxon>Leptospiraceae</taxon>
        <taxon>Leptospira</taxon>
    </lineage>
</organism>
<keyword evidence="1" id="KW-0472">Membrane</keyword>
<keyword evidence="1" id="KW-0812">Transmembrane</keyword>
<evidence type="ECO:0000313" key="4">
    <source>
        <dbReference type="Proteomes" id="UP000231962"/>
    </source>
</evidence>
<dbReference type="EMBL" id="NPDY01000004">
    <property type="protein sequence ID" value="PJZ70203.1"/>
    <property type="molecule type" value="Genomic_DNA"/>
</dbReference>
<evidence type="ECO:0000313" key="3">
    <source>
        <dbReference type="EMBL" id="PJZ72912.1"/>
    </source>
</evidence>
<keyword evidence="1" id="KW-1133">Transmembrane helix</keyword>
<dbReference type="Proteomes" id="UP000231990">
    <property type="component" value="Unassembled WGS sequence"/>
</dbReference>
<dbReference type="SUPFAM" id="SSF55347">
    <property type="entry name" value="Glyceraldehyde-3-phosphate dehydrogenase-like, C-terminal domain"/>
    <property type="match status" value="1"/>
</dbReference>
<reference evidence="4 5" key="1">
    <citation type="submission" date="2017-07" db="EMBL/GenBank/DDBJ databases">
        <title>Leptospira spp. isolated from tropical soils.</title>
        <authorList>
            <person name="Thibeaux R."/>
            <person name="Iraola G."/>
            <person name="Ferres I."/>
            <person name="Bierque E."/>
            <person name="Girault D."/>
            <person name="Soupe-Gilbert M.-E."/>
            <person name="Picardeau M."/>
            <person name="Goarant C."/>
        </authorList>
    </citation>
    <scope>NUCLEOTIDE SEQUENCE [LARGE SCALE GENOMIC DNA]</scope>
    <source>
        <strain evidence="3 5">FH1-B-B1</strain>
        <strain evidence="2 4">FH1-B-C1</strain>
    </source>
</reference>
<evidence type="ECO:0000256" key="1">
    <source>
        <dbReference type="SAM" id="Phobius"/>
    </source>
</evidence>
<evidence type="ECO:0008006" key="6">
    <source>
        <dbReference type="Google" id="ProtNLM"/>
    </source>
</evidence>
<dbReference type="Proteomes" id="UP000231962">
    <property type="component" value="Unassembled WGS sequence"/>
</dbReference>
<proteinExistence type="predicted"/>
<evidence type="ECO:0000313" key="2">
    <source>
        <dbReference type="EMBL" id="PJZ70203.1"/>
    </source>
</evidence>
<protein>
    <recommendedName>
        <fullName evidence="6">Glyceraldehyde-3-phosphate dehydrogenase</fullName>
    </recommendedName>
</protein>
<dbReference type="EMBL" id="NPDZ01000007">
    <property type="protein sequence ID" value="PJZ72912.1"/>
    <property type="molecule type" value="Genomic_DNA"/>
</dbReference>
<evidence type="ECO:0000313" key="5">
    <source>
        <dbReference type="Proteomes" id="UP000231990"/>
    </source>
</evidence>
<accession>A0A2M9ZLE9</accession>
<gene>
    <name evidence="2" type="ORF">CH360_06240</name>
    <name evidence="3" type="ORF">CH373_12730</name>
</gene>
<keyword evidence="4" id="KW-1185">Reference proteome</keyword>
<sequence length="368" mass="40598">MAESNLEGANLPGVYLRGTGVIGWPLASLLLLLQGKFGGFKVFIEPYKLSRSEVPQILSLAEKGGILVDDGSNQVAEHFPNFVKKSEALKECKVLCDSSPPGVAEKRFEEYNTSEYSNIILFVAQGSEHTFGPQFLYPENANILEKELPRFIHISTCNTHTLAGILRPFARGNEISPEFKITDLPELIEEADFFVLRRDADMAKNDPHVTGPILVLPESENGTHHARLLNEVYHTIGFSLKLSSSSVTINSPYMHLIRFKVKLRKAIKKEDLLHRISNDPYLSTTNLVSTNSIFSSGRDRGLYGRIFAHAVFPLGALEVQGKEVRGYAATPGDSNVHISTVFAVYQGLGLSFSPAVEALLMGLVLQEL</sequence>